<evidence type="ECO:0000256" key="3">
    <source>
        <dbReference type="ARBA" id="ARBA00022729"/>
    </source>
</evidence>
<evidence type="ECO:0000313" key="10">
    <source>
        <dbReference type="Proteomes" id="UP000284451"/>
    </source>
</evidence>
<dbReference type="Proteomes" id="UP000285295">
    <property type="component" value="Unassembled WGS sequence"/>
</dbReference>
<dbReference type="EMBL" id="SAUY01000003">
    <property type="protein sequence ID" value="RWR34014.1"/>
    <property type="molecule type" value="Genomic_DNA"/>
</dbReference>
<keyword evidence="3 5" id="KW-0732">Signal</keyword>
<evidence type="ECO:0000256" key="1">
    <source>
        <dbReference type="ARBA" id="ARBA00004196"/>
    </source>
</evidence>
<accession>A0A443KD57</accession>
<comment type="caution">
    <text evidence="7">The sequence shown here is derived from an EMBL/GenBank/DDBJ whole genome shotgun (WGS) entry which is preliminary data.</text>
</comment>
<evidence type="ECO:0000313" key="7">
    <source>
        <dbReference type="EMBL" id="RWR16377.1"/>
    </source>
</evidence>
<dbReference type="SMART" id="SM00062">
    <property type="entry name" value="PBPb"/>
    <property type="match status" value="1"/>
</dbReference>
<accession>A0A443J7E5</accession>
<evidence type="ECO:0000256" key="2">
    <source>
        <dbReference type="ARBA" id="ARBA00010333"/>
    </source>
</evidence>
<evidence type="ECO:0000259" key="6">
    <source>
        <dbReference type="SMART" id="SM00062"/>
    </source>
</evidence>
<dbReference type="EMBL" id="SAUZ01000045">
    <property type="protein sequence ID" value="RWR16377.1"/>
    <property type="molecule type" value="Genomic_DNA"/>
</dbReference>
<evidence type="ECO:0000313" key="12">
    <source>
        <dbReference type="Proteomes" id="UP000285295"/>
    </source>
</evidence>
<accession>A0A443KMZ5</accession>
<proteinExistence type="inferred from homology"/>
<protein>
    <submittedName>
        <fullName evidence="7">Transporter substrate-binding domain-containing protein</fullName>
    </submittedName>
</protein>
<name>A0A443J7E5_9RHOB</name>
<dbReference type="AlphaFoldDB" id="A0A443J7E5"/>
<evidence type="ECO:0000256" key="4">
    <source>
        <dbReference type="RuleBase" id="RU003744"/>
    </source>
</evidence>
<comment type="similarity">
    <text evidence="2 4">Belongs to the bacterial solute-binding protein 3 family.</text>
</comment>
<dbReference type="OrthoDB" id="6192933at2"/>
<evidence type="ECO:0000313" key="11">
    <source>
        <dbReference type="Proteomes" id="UP000284476"/>
    </source>
</evidence>
<evidence type="ECO:0000313" key="9">
    <source>
        <dbReference type="EMBL" id="RWR34014.1"/>
    </source>
</evidence>
<dbReference type="InterPro" id="IPR001638">
    <property type="entry name" value="Solute-binding_3/MltF_N"/>
</dbReference>
<gene>
    <name evidence="9" type="ORF">D2T29_03695</name>
    <name evidence="7" type="ORF">D2T30_21905</name>
    <name evidence="8" type="ORF">D2T31_07230</name>
</gene>
<dbReference type="RefSeq" id="WP_128210534.1">
    <property type="nucleotide sequence ID" value="NZ_JBHRSO010000025.1"/>
</dbReference>
<evidence type="ECO:0000313" key="8">
    <source>
        <dbReference type="EMBL" id="RWR30757.1"/>
    </source>
</evidence>
<feature type="domain" description="Solute-binding protein family 3/N-terminal" evidence="6">
    <location>
        <begin position="36"/>
        <end position="256"/>
    </location>
</feature>
<dbReference type="PANTHER" id="PTHR35936">
    <property type="entry name" value="MEMBRANE-BOUND LYTIC MUREIN TRANSGLYCOSYLASE F"/>
    <property type="match status" value="1"/>
</dbReference>
<dbReference type="Pfam" id="PF00497">
    <property type="entry name" value="SBP_bac_3"/>
    <property type="match status" value="1"/>
</dbReference>
<dbReference type="Proteomes" id="UP000284451">
    <property type="component" value="Unassembled WGS sequence"/>
</dbReference>
<dbReference type="SUPFAM" id="SSF53850">
    <property type="entry name" value="Periplasmic binding protein-like II"/>
    <property type="match status" value="1"/>
</dbReference>
<organism evidence="7 11">
    <name type="scientific">Paenirhodobacter populi</name>
    <dbReference type="NCBI Taxonomy" id="2306993"/>
    <lineage>
        <taxon>Bacteria</taxon>
        <taxon>Pseudomonadati</taxon>
        <taxon>Pseudomonadota</taxon>
        <taxon>Alphaproteobacteria</taxon>
        <taxon>Rhodobacterales</taxon>
        <taxon>Rhodobacter group</taxon>
        <taxon>Paenirhodobacter</taxon>
    </lineage>
</organism>
<dbReference type="GO" id="GO:0030313">
    <property type="term" value="C:cell envelope"/>
    <property type="evidence" value="ECO:0007669"/>
    <property type="project" value="UniProtKB-SubCell"/>
</dbReference>
<dbReference type="Gene3D" id="3.40.190.10">
    <property type="entry name" value="Periplasmic binding protein-like II"/>
    <property type="match status" value="2"/>
</dbReference>
<dbReference type="InterPro" id="IPR018313">
    <property type="entry name" value="SBP_3_CS"/>
</dbReference>
<comment type="subcellular location">
    <subcellularLocation>
        <location evidence="1">Cell envelope</location>
    </subcellularLocation>
</comment>
<reference evidence="10 11" key="2">
    <citation type="submission" date="2019-01" db="EMBL/GenBank/DDBJ databases">
        <authorList>
            <person name="Li Y."/>
        </authorList>
    </citation>
    <scope>NUCLEOTIDE SEQUENCE [LARGE SCALE GENOMIC DNA]</scope>
    <source>
        <strain evidence="9 10">07D10-4-3</strain>
        <strain evidence="8 12">D19-10-3-21</strain>
        <strain evidence="7 11">SK2B-1</strain>
    </source>
</reference>
<dbReference type="EMBL" id="SAUX01000007">
    <property type="protein sequence ID" value="RWR30757.1"/>
    <property type="molecule type" value="Genomic_DNA"/>
</dbReference>
<dbReference type="PANTHER" id="PTHR35936:SF37">
    <property type="entry name" value="AMINO ACID ABC TRANSPORTER SUBSTRATE-BINDING PROTEIN"/>
    <property type="match status" value="1"/>
</dbReference>
<sequence length="264" mass="28312">MTVSRRGFLAGTAALTFAGSAAFAQDALEKITKGGTIRIAIPTDYPPYGFSGLDLQPQGLDIDMAKLVADKLGAKLELVPVTSANRIPYLQTGQVELVISTLGKNEERMKVIDFTHAYAPFFQAVYAPKTMKIESFDDLAGKSIAVAKGAMEEQELAKEGPASMQFRRYEDQAAATAAFVAGQTDVIATSVSNATLMMQHNPNIGAEYKLLIKDSPCFMGISKGQEPLLEKVNAIILAAKEDGTITALSEKWLGHAAKPEDLPL</sequence>
<feature type="signal peptide" evidence="5">
    <location>
        <begin position="1"/>
        <end position="24"/>
    </location>
</feature>
<dbReference type="Proteomes" id="UP000284476">
    <property type="component" value="Unassembled WGS sequence"/>
</dbReference>
<feature type="chain" id="PRO_5033430885" evidence="5">
    <location>
        <begin position="25"/>
        <end position="264"/>
    </location>
</feature>
<evidence type="ECO:0000256" key="5">
    <source>
        <dbReference type="SAM" id="SignalP"/>
    </source>
</evidence>
<reference evidence="10 11" key="1">
    <citation type="submission" date="2019-01" db="EMBL/GenBank/DDBJ databases">
        <title>Sinorhodobacter populi sp. nov. isolated from the symptomatic bark tissue of Populus euramericana canker.</title>
        <authorList>
            <person name="Xu G."/>
        </authorList>
    </citation>
    <scope>NUCLEOTIDE SEQUENCE [LARGE SCALE GENOMIC DNA]</scope>
    <source>
        <strain evidence="9 10">07D10-4-3</strain>
        <strain evidence="8 12">D19-10-3-21</strain>
        <strain evidence="7 11">SK2B-1</strain>
    </source>
</reference>
<dbReference type="InterPro" id="IPR006311">
    <property type="entry name" value="TAT_signal"/>
</dbReference>
<dbReference type="PROSITE" id="PS01039">
    <property type="entry name" value="SBP_BACTERIAL_3"/>
    <property type="match status" value="1"/>
</dbReference>
<dbReference type="PROSITE" id="PS51318">
    <property type="entry name" value="TAT"/>
    <property type="match status" value="1"/>
</dbReference>